<organism evidence="2 3">
    <name type="scientific">Bursaphelenchus xylophilus</name>
    <name type="common">Pinewood nematode worm</name>
    <name type="synonym">Aphelenchoides xylophilus</name>
    <dbReference type="NCBI Taxonomy" id="6326"/>
    <lineage>
        <taxon>Eukaryota</taxon>
        <taxon>Metazoa</taxon>
        <taxon>Ecdysozoa</taxon>
        <taxon>Nematoda</taxon>
        <taxon>Chromadorea</taxon>
        <taxon>Rhabditida</taxon>
        <taxon>Tylenchina</taxon>
        <taxon>Tylenchomorpha</taxon>
        <taxon>Aphelenchoidea</taxon>
        <taxon>Aphelenchoididae</taxon>
        <taxon>Bursaphelenchus</taxon>
    </lineage>
</organism>
<dbReference type="WBParaSite" id="BXY_0043800.1">
    <property type="protein sequence ID" value="BXY_0043800.1"/>
    <property type="gene ID" value="BXY_0043800"/>
</dbReference>
<evidence type="ECO:0000313" key="2">
    <source>
        <dbReference type="Proteomes" id="UP000095284"/>
    </source>
</evidence>
<reference evidence="3" key="1">
    <citation type="submission" date="2016-11" db="UniProtKB">
        <authorList>
            <consortium name="WormBaseParasite"/>
        </authorList>
    </citation>
    <scope>IDENTIFICATION</scope>
</reference>
<evidence type="ECO:0000256" key="1">
    <source>
        <dbReference type="SAM" id="Phobius"/>
    </source>
</evidence>
<proteinExistence type="predicted"/>
<protein>
    <submittedName>
        <fullName evidence="3">Secreted protein</fullName>
    </submittedName>
</protein>
<dbReference type="AlphaFoldDB" id="A0A1I7RIA9"/>
<accession>A0A1I7RIA9</accession>
<feature type="transmembrane region" description="Helical" evidence="1">
    <location>
        <begin position="18"/>
        <end position="39"/>
    </location>
</feature>
<keyword evidence="1" id="KW-0472">Membrane</keyword>
<name>A0A1I7RIA9_BURXY</name>
<keyword evidence="1" id="KW-0812">Transmembrane</keyword>
<dbReference type="Proteomes" id="UP000095284">
    <property type="component" value="Unplaced"/>
</dbReference>
<evidence type="ECO:0000313" key="3">
    <source>
        <dbReference type="WBParaSite" id="BXY_0043800.1"/>
    </source>
</evidence>
<sequence>MVHNFQTSPSTTKSPTRLLLVAMASKMIVIVLLMLLAVLSSAQQFMPVWGAPGFGNFMLAGNQADGMYLLCGSVNCGRG</sequence>
<keyword evidence="1" id="KW-1133">Transmembrane helix</keyword>